<dbReference type="EMBL" id="BAABHK010000003">
    <property type="protein sequence ID" value="GAA4624076.1"/>
    <property type="molecule type" value="Genomic_DNA"/>
</dbReference>
<evidence type="ECO:0000256" key="1">
    <source>
        <dbReference type="SAM" id="MobiDB-lite"/>
    </source>
</evidence>
<feature type="region of interest" description="Disordered" evidence="1">
    <location>
        <begin position="28"/>
        <end position="52"/>
    </location>
</feature>
<proteinExistence type="predicted"/>
<reference evidence="3" key="1">
    <citation type="journal article" date="2019" name="Int. J. Syst. Evol. Microbiol.">
        <title>The Global Catalogue of Microorganisms (GCM) 10K type strain sequencing project: providing services to taxonomists for standard genome sequencing and annotation.</title>
        <authorList>
            <consortium name="The Broad Institute Genomics Platform"/>
            <consortium name="The Broad Institute Genome Sequencing Center for Infectious Disease"/>
            <person name="Wu L."/>
            <person name="Ma J."/>
        </authorList>
    </citation>
    <scope>NUCLEOTIDE SEQUENCE [LARGE SCALE GENOMIC DNA]</scope>
    <source>
        <strain evidence="3">JCM 17939</strain>
    </source>
</reference>
<dbReference type="Proteomes" id="UP001501442">
    <property type="component" value="Unassembled WGS sequence"/>
</dbReference>
<evidence type="ECO:0000313" key="3">
    <source>
        <dbReference type="Proteomes" id="UP001501442"/>
    </source>
</evidence>
<sequence length="52" mass="5362">MTASGLPPPDQKTAVLNAAQSKLANLNRASADGRPQSVALGMPTFTDAPARR</sequence>
<dbReference type="RefSeq" id="WP_345430671.1">
    <property type="nucleotide sequence ID" value="NZ_BAABHK010000003.1"/>
</dbReference>
<comment type="caution">
    <text evidence="2">The sequence shown here is derived from an EMBL/GenBank/DDBJ whole genome shotgun (WGS) entry which is preliminary data.</text>
</comment>
<organism evidence="2 3">
    <name type="scientific">Actinoallomurus vinaceus</name>
    <dbReference type="NCBI Taxonomy" id="1080074"/>
    <lineage>
        <taxon>Bacteria</taxon>
        <taxon>Bacillati</taxon>
        <taxon>Actinomycetota</taxon>
        <taxon>Actinomycetes</taxon>
        <taxon>Streptosporangiales</taxon>
        <taxon>Thermomonosporaceae</taxon>
        <taxon>Actinoallomurus</taxon>
    </lineage>
</organism>
<name>A0ABP8U6Y3_9ACTN</name>
<evidence type="ECO:0000313" key="2">
    <source>
        <dbReference type="EMBL" id="GAA4624076.1"/>
    </source>
</evidence>
<protein>
    <submittedName>
        <fullName evidence="2">Uncharacterized protein</fullName>
    </submittedName>
</protein>
<accession>A0ABP8U6Y3</accession>
<keyword evidence="3" id="KW-1185">Reference proteome</keyword>
<gene>
    <name evidence="2" type="ORF">GCM10023196_022780</name>
</gene>